<dbReference type="GO" id="GO:0003700">
    <property type="term" value="F:DNA-binding transcription factor activity"/>
    <property type="evidence" value="ECO:0007669"/>
    <property type="project" value="InterPro"/>
</dbReference>
<accession>A0A3M6QV54</accession>
<organism evidence="5 6">
    <name type="scientific">Corticibacter populi</name>
    <dbReference type="NCBI Taxonomy" id="1550736"/>
    <lineage>
        <taxon>Bacteria</taxon>
        <taxon>Pseudomonadati</taxon>
        <taxon>Pseudomonadota</taxon>
        <taxon>Betaproteobacteria</taxon>
        <taxon>Burkholderiales</taxon>
        <taxon>Comamonadaceae</taxon>
        <taxon>Corticibacter</taxon>
    </lineage>
</organism>
<dbReference type="SUPFAM" id="SSF46785">
    <property type="entry name" value="Winged helix' DNA-binding domain"/>
    <property type="match status" value="1"/>
</dbReference>
<dbReference type="Pfam" id="PF07729">
    <property type="entry name" value="FCD"/>
    <property type="match status" value="1"/>
</dbReference>
<dbReference type="Proteomes" id="UP000278006">
    <property type="component" value="Unassembled WGS sequence"/>
</dbReference>
<dbReference type="Gene3D" id="1.20.120.530">
    <property type="entry name" value="GntR ligand-binding domain-like"/>
    <property type="match status" value="1"/>
</dbReference>
<keyword evidence="2" id="KW-0238">DNA-binding</keyword>
<keyword evidence="1" id="KW-0805">Transcription regulation</keyword>
<feature type="domain" description="HTH gntR-type" evidence="4">
    <location>
        <begin position="19"/>
        <end position="87"/>
    </location>
</feature>
<dbReference type="EMBL" id="RDQO01000002">
    <property type="protein sequence ID" value="RMX06888.1"/>
    <property type="molecule type" value="Genomic_DNA"/>
</dbReference>
<dbReference type="RefSeq" id="WP_122228912.1">
    <property type="nucleotide sequence ID" value="NZ_RDQO01000002.1"/>
</dbReference>
<dbReference type="PANTHER" id="PTHR43537">
    <property type="entry name" value="TRANSCRIPTIONAL REGULATOR, GNTR FAMILY"/>
    <property type="match status" value="1"/>
</dbReference>
<protein>
    <submittedName>
        <fullName evidence="5">Transcriptional regulator GlcC</fullName>
    </submittedName>
</protein>
<evidence type="ECO:0000256" key="1">
    <source>
        <dbReference type="ARBA" id="ARBA00023015"/>
    </source>
</evidence>
<dbReference type="AlphaFoldDB" id="A0A3M6QV54"/>
<reference evidence="5 6" key="1">
    <citation type="submission" date="2018-10" db="EMBL/GenBank/DDBJ databases">
        <title>Draft genome of Cortibacter populi DSM10536.</title>
        <authorList>
            <person name="Bernier A.-M."/>
            <person name="Bernard K."/>
        </authorList>
    </citation>
    <scope>NUCLEOTIDE SEQUENCE [LARGE SCALE GENOMIC DNA]</scope>
    <source>
        <strain evidence="5 6">DSM 105136</strain>
    </source>
</reference>
<dbReference type="InterPro" id="IPR008920">
    <property type="entry name" value="TF_FadR/GntR_C"/>
</dbReference>
<dbReference type="InterPro" id="IPR011711">
    <property type="entry name" value="GntR_C"/>
</dbReference>
<dbReference type="CDD" id="cd07377">
    <property type="entry name" value="WHTH_GntR"/>
    <property type="match status" value="1"/>
</dbReference>
<dbReference type="OrthoDB" id="1040417at2"/>
<evidence type="ECO:0000259" key="4">
    <source>
        <dbReference type="PROSITE" id="PS50949"/>
    </source>
</evidence>
<dbReference type="Gene3D" id="1.10.10.10">
    <property type="entry name" value="Winged helix-like DNA-binding domain superfamily/Winged helix DNA-binding domain"/>
    <property type="match status" value="1"/>
</dbReference>
<evidence type="ECO:0000313" key="6">
    <source>
        <dbReference type="Proteomes" id="UP000278006"/>
    </source>
</evidence>
<dbReference type="SMART" id="SM00345">
    <property type="entry name" value="HTH_GNTR"/>
    <property type="match status" value="1"/>
</dbReference>
<dbReference type="PANTHER" id="PTHR43537:SF1">
    <property type="entry name" value="GLC OPERON TRANSCRIPTIONAL ACTIVATOR"/>
    <property type="match status" value="1"/>
</dbReference>
<keyword evidence="6" id="KW-1185">Reference proteome</keyword>
<sequence length="271" mass="30442">MTSESRPAQAPAAAGLNHRKVADLVAEHIERLVVDSVLRVGQALPSERRLMDRLGCSRSALREGLRILRGRGIIRTEHGRGSFVAATSPARDAGPLLHLFASQPRTLFDLLEVRVLLEAEAARLAASRATTADMVLIRRHFEAWQAAQALRTQPGEPPLEAAEQARRDHAFHRAIAEAAHNPVLVHTLEFLSELMLGSVYASVSHLYSRPLYKQQIDRQHLRIFRAIEQRKPDAAWRAAREHVLSVRDNLLEVESEQERITRATMRLRGWG</sequence>
<name>A0A3M6QV54_9BURK</name>
<dbReference type="InterPro" id="IPR000524">
    <property type="entry name" value="Tscrpt_reg_HTH_GntR"/>
</dbReference>
<comment type="caution">
    <text evidence="5">The sequence shown here is derived from an EMBL/GenBank/DDBJ whole genome shotgun (WGS) entry which is preliminary data.</text>
</comment>
<dbReference type="InterPro" id="IPR036388">
    <property type="entry name" value="WH-like_DNA-bd_sf"/>
</dbReference>
<dbReference type="NCBIfam" id="NF007442">
    <property type="entry name" value="PRK09990.1"/>
    <property type="match status" value="1"/>
</dbReference>
<dbReference type="InterPro" id="IPR036390">
    <property type="entry name" value="WH_DNA-bd_sf"/>
</dbReference>
<gene>
    <name evidence="5" type="primary">glcC</name>
    <name evidence="5" type="ORF">D8I35_07420</name>
</gene>
<evidence type="ECO:0000256" key="3">
    <source>
        <dbReference type="ARBA" id="ARBA00023163"/>
    </source>
</evidence>
<dbReference type="PROSITE" id="PS50949">
    <property type="entry name" value="HTH_GNTR"/>
    <property type="match status" value="1"/>
</dbReference>
<dbReference type="GO" id="GO:0003677">
    <property type="term" value="F:DNA binding"/>
    <property type="evidence" value="ECO:0007669"/>
    <property type="project" value="UniProtKB-KW"/>
</dbReference>
<proteinExistence type="predicted"/>
<dbReference type="Pfam" id="PF00392">
    <property type="entry name" value="GntR"/>
    <property type="match status" value="1"/>
</dbReference>
<dbReference type="SUPFAM" id="SSF48008">
    <property type="entry name" value="GntR ligand-binding domain-like"/>
    <property type="match status" value="1"/>
</dbReference>
<keyword evidence="3" id="KW-0804">Transcription</keyword>
<evidence type="ECO:0000256" key="2">
    <source>
        <dbReference type="ARBA" id="ARBA00023125"/>
    </source>
</evidence>
<evidence type="ECO:0000313" key="5">
    <source>
        <dbReference type="EMBL" id="RMX06888.1"/>
    </source>
</evidence>
<dbReference type="SMART" id="SM00895">
    <property type="entry name" value="FCD"/>
    <property type="match status" value="1"/>
</dbReference>
<dbReference type="PRINTS" id="PR00035">
    <property type="entry name" value="HTHGNTR"/>
</dbReference>